<feature type="region of interest" description="Disordered" evidence="1">
    <location>
        <begin position="27"/>
        <end position="47"/>
    </location>
</feature>
<keyword evidence="5" id="KW-1185">Reference proteome</keyword>
<dbReference type="OrthoDB" id="8836344at2"/>
<dbReference type="eggNOG" id="COG4322">
    <property type="taxonomic scope" value="Bacteria"/>
</dbReference>
<evidence type="ECO:0000259" key="3">
    <source>
        <dbReference type="Pfam" id="PF10030"/>
    </source>
</evidence>
<dbReference type="Proteomes" id="UP000030003">
    <property type="component" value="Unassembled WGS sequence"/>
</dbReference>
<feature type="signal peptide" evidence="2">
    <location>
        <begin position="1"/>
        <end position="20"/>
    </location>
</feature>
<accession>A0A0A0M3Y8</accession>
<dbReference type="STRING" id="1385515.GCA_000423325_00750"/>
<name>A0A0A0M3Y8_9GAMM</name>
<organism evidence="4 5">
    <name type="scientific">Lysobacter defluvii IMMIB APB-9 = DSM 18482</name>
    <dbReference type="NCBI Taxonomy" id="1385515"/>
    <lineage>
        <taxon>Bacteria</taxon>
        <taxon>Pseudomonadati</taxon>
        <taxon>Pseudomonadota</taxon>
        <taxon>Gammaproteobacteria</taxon>
        <taxon>Lysobacterales</taxon>
        <taxon>Lysobacteraceae</taxon>
        <taxon>Novilysobacter</taxon>
    </lineage>
</organism>
<proteinExistence type="predicted"/>
<comment type="caution">
    <text evidence="4">The sequence shown here is derived from an EMBL/GenBank/DDBJ whole genome shotgun (WGS) entry which is preliminary data.</text>
</comment>
<feature type="chain" id="PRO_5001966700" description="DUF2272 domain-containing protein" evidence="2">
    <location>
        <begin position="21"/>
        <end position="404"/>
    </location>
</feature>
<evidence type="ECO:0000313" key="4">
    <source>
        <dbReference type="EMBL" id="KGO97815.1"/>
    </source>
</evidence>
<dbReference type="RefSeq" id="WP_052106889.1">
    <property type="nucleotide sequence ID" value="NZ_AUHT01000005.1"/>
</dbReference>
<feature type="region of interest" description="Disordered" evidence="1">
    <location>
        <begin position="376"/>
        <end position="404"/>
    </location>
</feature>
<dbReference type="InterPro" id="IPR019262">
    <property type="entry name" value="DUF2272"/>
</dbReference>
<dbReference type="EMBL" id="AVBH01000196">
    <property type="protein sequence ID" value="KGO97815.1"/>
    <property type="molecule type" value="Genomic_DNA"/>
</dbReference>
<feature type="compositionally biased region" description="Low complexity" evidence="1">
    <location>
        <begin position="386"/>
        <end position="404"/>
    </location>
</feature>
<evidence type="ECO:0000256" key="2">
    <source>
        <dbReference type="SAM" id="SignalP"/>
    </source>
</evidence>
<reference evidence="4 5" key="1">
    <citation type="submission" date="2013-08" db="EMBL/GenBank/DDBJ databases">
        <title>Genomic analysis of Lysobacter defluvii.</title>
        <authorList>
            <person name="Wang Q."/>
            <person name="Wang G."/>
        </authorList>
    </citation>
    <scope>NUCLEOTIDE SEQUENCE [LARGE SCALE GENOMIC DNA]</scope>
    <source>
        <strain evidence="4 5">IMMIB APB-9</strain>
    </source>
</reference>
<protein>
    <recommendedName>
        <fullName evidence="3">DUF2272 domain-containing protein</fullName>
    </recommendedName>
</protein>
<evidence type="ECO:0000256" key="1">
    <source>
        <dbReference type="SAM" id="MobiDB-lite"/>
    </source>
</evidence>
<gene>
    <name evidence="4" type="ORF">N791_07530</name>
</gene>
<feature type="domain" description="DUF2272" evidence="3">
    <location>
        <begin position="206"/>
        <end position="344"/>
    </location>
</feature>
<dbReference type="Pfam" id="PF10030">
    <property type="entry name" value="DUF2272"/>
    <property type="match status" value="1"/>
</dbReference>
<evidence type="ECO:0000313" key="5">
    <source>
        <dbReference type="Proteomes" id="UP000030003"/>
    </source>
</evidence>
<dbReference type="AlphaFoldDB" id="A0A0A0M3Y8"/>
<sequence>MHKTLAAALAVLLTAASALYAPAPEAAEPPDPAIPSFERPAGSPDPARRVRLLEGDERPALRAKLGLFPEPLYRRLPDGNYEPVPASTWHVLDQGCRRVAGDPRQRMIDLAAAEWAAFGLPVLDLSAEDATAVPRGAAGEFEILAPARNFAVGERASRRAARLGLMEDSPRVAAAIAGYWSAVPGGDDVLRRQAIAEFAIPGAGWATPWSGAFISWLACEAGVPAFRRSGLHHDYVEQAVAARAGGPGPFVAHDLDEVVPAPGDLLCTARAGAEFSEVADVGSGPSRAMHCDLVVATEPSARRLYAIGGNVANAVSLTVVATDAEGRPRPQSALPGAHRWFTVLRPRVPATGSPSLDHSPAMLELFQSWRQWAANTGNPAPRGLRAAPETAPAVAPHPAATPAD</sequence>
<keyword evidence="2" id="KW-0732">Signal</keyword>